<sequence length="102" mass="11342">MQLLCSWLLAWPFVAKGLRVPLGLPRRQKATESAHCLRNRQRDSGGASLIREDGDVKSASGFPRGFEEELAGQSRKSLTKIIDATAWRGRSSTEQWGRASDE</sequence>
<reference evidence="3 4" key="1">
    <citation type="submission" date="2024-07" db="EMBL/GenBank/DDBJ databases">
        <title>Section-level genome sequencing and comparative genomics of Aspergillus sections Usti and Cavernicolus.</title>
        <authorList>
            <consortium name="Lawrence Berkeley National Laboratory"/>
            <person name="Nybo J.L."/>
            <person name="Vesth T.C."/>
            <person name="Theobald S."/>
            <person name="Frisvad J.C."/>
            <person name="Larsen T.O."/>
            <person name="Kjaerboelling I."/>
            <person name="Rothschild-Mancinelli K."/>
            <person name="Lyhne E.K."/>
            <person name="Kogle M.E."/>
            <person name="Barry K."/>
            <person name="Clum A."/>
            <person name="Na H."/>
            <person name="Ledsgaard L."/>
            <person name="Lin J."/>
            <person name="Lipzen A."/>
            <person name="Kuo A."/>
            <person name="Riley R."/>
            <person name="Mondo S."/>
            <person name="Labutti K."/>
            <person name="Haridas S."/>
            <person name="Pangalinan J."/>
            <person name="Salamov A.A."/>
            <person name="Simmons B.A."/>
            <person name="Magnuson J.K."/>
            <person name="Chen J."/>
            <person name="Drula E."/>
            <person name="Henrissat B."/>
            <person name="Wiebenga A."/>
            <person name="Lubbers R.J."/>
            <person name="Gomes A.C."/>
            <person name="Makela M.R."/>
            <person name="Stajich J."/>
            <person name="Grigoriev I.V."/>
            <person name="Mortensen U.H."/>
            <person name="De Vries R.P."/>
            <person name="Baker S.E."/>
            <person name="Andersen M.R."/>
        </authorList>
    </citation>
    <scope>NUCLEOTIDE SEQUENCE [LARGE SCALE GENOMIC DNA]</scope>
    <source>
        <strain evidence="3 4">CBS 123904</strain>
    </source>
</reference>
<evidence type="ECO:0000313" key="4">
    <source>
        <dbReference type="Proteomes" id="UP001610446"/>
    </source>
</evidence>
<evidence type="ECO:0000256" key="1">
    <source>
        <dbReference type="SAM" id="MobiDB-lite"/>
    </source>
</evidence>
<dbReference type="EMBL" id="JBFXLU010000556">
    <property type="protein sequence ID" value="KAL2824444.1"/>
    <property type="molecule type" value="Genomic_DNA"/>
</dbReference>
<evidence type="ECO:0000256" key="2">
    <source>
        <dbReference type="SAM" id="SignalP"/>
    </source>
</evidence>
<keyword evidence="4" id="KW-1185">Reference proteome</keyword>
<keyword evidence="2" id="KW-0732">Signal</keyword>
<name>A0ABR4IAX9_9EURO</name>
<evidence type="ECO:0008006" key="5">
    <source>
        <dbReference type="Google" id="ProtNLM"/>
    </source>
</evidence>
<dbReference type="Proteomes" id="UP001610446">
    <property type="component" value="Unassembled WGS sequence"/>
</dbReference>
<proteinExistence type="predicted"/>
<evidence type="ECO:0000313" key="3">
    <source>
        <dbReference type="EMBL" id="KAL2824444.1"/>
    </source>
</evidence>
<comment type="caution">
    <text evidence="3">The sequence shown here is derived from an EMBL/GenBank/DDBJ whole genome shotgun (WGS) entry which is preliminary data.</text>
</comment>
<accession>A0ABR4IAX9</accession>
<organism evidence="3 4">
    <name type="scientific">Aspergillus pseudoustus</name>
    <dbReference type="NCBI Taxonomy" id="1810923"/>
    <lineage>
        <taxon>Eukaryota</taxon>
        <taxon>Fungi</taxon>
        <taxon>Dikarya</taxon>
        <taxon>Ascomycota</taxon>
        <taxon>Pezizomycotina</taxon>
        <taxon>Eurotiomycetes</taxon>
        <taxon>Eurotiomycetidae</taxon>
        <taxon>Eurotiales</taxon>
        <taxon>Aspergillaceae</taxon>
        <taxon>Aspergillus</taxon>
        <taxon>Aspergillus subgen. Nidulantes</taxon>
    </lineage>
</organism>
<feature type="chain" id="PRO_5046617871" description="Secreted protein" evidence="2">
    <location>
        <begin position="18"/>
        <end position="102"/>
    </location>
</feature>
<feature type="signal peptide" evidence="2">
    <location>
        <begin position="1"/>
        <end position="17"/>
    </location>
</feature>
<gene>
    <name evidence="3" type="ORF">BJY01DRAFT_256465</name>
</gene>
<protein>
    <recommendedName>
        <fullName evidence="5">Secreted protein</fullName>
    </recommendedName>
</protein>
<feature type="region of interest" description="Disordered" evidence="1">
    <location>
        <begin position="33"/>
        <end position="55"/>
    </location>
</feature>